<dbReference type="PROSITE" id="PS51257">
    <property type="entry name" value="PROKAR_LIPOPROTEIN"/>
    <property type="match status" value="1"/>
</dbReference>
<reference evidence="1" key="1">
    <citation type="submission" date="2018-05" db="EMBL/GenBank/DDBJ databases">
        <authorList>
            <person name="Lanie J.A."/>
            <person name="Ng W.-L."/>
            <person name="Kazmierczak K.M."/>
            <person name="Andrzejewski T.M."/>
            <person name="Davidsen T.M."/>
            <person name="Wayne K.J."/>
            <person name="Tettelin H."/>
            <person name="Glass J.I."/>
            <person name="Rusch D."/>
            <person name="Podicherti R."/>
            <person name="Tsui H.-C.T."/>
            <person name="Winkler M.E."/>
        </authorList>
    </citation>
    <scope>NUCLEOTIDE SEQUENCE</scope>
</reference>
<proteinExistence type="predicted"/>
<gene>
    <name evidence="1" type="ORF">METZ01_LOCUS116326</name>
</gene>
<dbReference type="AlphaFoldDB" id="A0A381XG07"/>
<accession>A0A381XG07</accession>
<dbReference type="NCBIfam" id="TIGR01409">
    <property type="entry name" value="TAT_signal_seq"/>
    <property type="match status" value="1"/>
</dbReference>
<sequence>MSRRTFLKVTSVAGTGLAVGCVFGSAPNLTTPQGEDGQLGLWVRITSDNRITLVVP</sequence>
<dbReference type="EMBL" id="UINC01014986">
    <property type="protein sequence ID" value="SVA63472.1"/>
    <property type="molecule type" value="Genomic_DNA"/>
</dbReference>
<feature type="non-terminal residue" evidence="1">
    <location>
        <position position="56"/>
    </location>
</feature>
<name>A0A381XG07_9ZZZZ</name>
<evidence type="ECO:0008006" key="2">
    <source>
        <dbReference type="Google" id="ProtNLM"/>
    </source>
</evidence>
<protein>
    <recommendedName>
        <fullName evidence="2">Twin-arginine translocation signal domain-containing protein</fullName>
    </recommendedName>
</protein>
<organism evidence="1">
    <name type="scientific">marine metagenome</name>
    <dbReference type="NCBI Taxonomy" id="408172"/>
    <lineage>
        <taxon>unclassified sequences</taxon>
        <taxon>metagenomes</taxon>
        <taxon>ecological metagenomes</taxon>
    </lineage>
</organism>
<dbReference type="InterPro" id="IPR019546">
    <property type="entry name" value="TAT_signal_bac_arc"/>
</dbReference>
<evidence type="ECO:0000313" key="1">
    <source>
        <dbReference type="EMBL" id="SVA63472.1"/>
    </source>
</evidence>